<dbReference type="EMBL" id="JACGCM010000816">
    <property type="protein sequence ID" value="KAF6165849.1"/>
    <property type="molecule type" value="Genomic_DNA"/>
</dbReference>
<keyword evidence="2" id="KW-1185">Reference proteome</keyword>
<name>A0A7J7NF28_9MAGN</name>
<protein>
    <submittedName>
        <fullName evidence="1">Uncharacterized protein</fullName>
    </submittedName>
</protein>
<reference evidence="1 2" key="1">
    <citation type="journal article" date="2020" name="IScience">
        <title>Genome Sequencing of the Endangered Kingdonia uniflora (Circaeasteraceae, Ranunculales) Reveals Potential Mechanisms of Evolutionary Specialization.</title>
        <authorList>
            <person name="Sun Y."/>
            <person name="Deng T."/>
            <person name="Zhang A."/>
            <person name="Moore M.J."/>
            <person name="Landis J.B."/>
            <person name="Lin N."/>
            <person name="Zhang H."/>
            <person name="Zhang X."/>
            <person name="Huang J."/>
            <person name="Zhang X."/>
            <person name="Sun H."/>
            <person name="Wang H."/>
        </authorList>
    </citation>
    <scope>NUCLEOTIDE SEQUENCE [LARGE SCALE GENOMIC DNA]</scope>
    <source>
        <strain evidence="1">TB1705</strain>
        <tissue evidence="1">Leaf</tissue>
    </source>
</reference>
<gene>
    <name evidence="1" type="ORF">GIB67_012746</name>
</gene>
<dbReference type="AlphaFoldDB" id="A0A7J7NF28"/>
<comment type="caution">
    <text evidence="1">The sequence shown here is derived from an EMBL/GenBank/DDBJ whole genome shotgun (WGS) entry which is preliminary data.</text>
</comment>
<sequence length="71" mass="7996">MSSGSDGGSSNGGSLTQFQLENVNYPGYEDDLKYGENFQEDGKEDINYGGCLFDRVRSHLIRFWLFDLDSC</sequence>
<accession>A0A7J7NF28</accession>
<organism evidence="1 2">
    <name type="scientific">Kingdonia uniflora</name>
    <dbReference type="NCBI Taxonomy" id="39325"/>
    <lineage>
        <taxon>Eukaryota</taxon>
        <taxon>Viridiplantae</taxon>
        <taxon>Streptophyta</taxon>
        <taxon>Embryophyta</taxon>
        <taxon>Tracheophyta</taxon>
        <taxon>Spermatophyta</taxon>
        <taxon>Magnoliopsida</taxon>
        <taxon>Ranunculales</taxon>
        <taxon>Circaeasteraceae</taxon>
        <taxon>Kingdonia</taxon>
    </lineage>
</organism>
<dbReference type="Proteomes" id="UP000541444">
    <property type="component" value="Unassembled WGS sequence"/>
</dbReference>
<proteinExistence type="predicted"/>
<evidence type="ECO:0000313" key="2">
    <source>
        <dbReference type="Proteomes" id="UP000541444"/>
    </source>
</evidence>
<evidence type="ECO:0000313" key="1">
    <source>
        <dbReference type="EMBL" id="KAF6165849.1"/>
    </source>
</evidence>